<dbReference type="Proteomes" id="UP001546774">
    <property type="component" value="Unassembled WGS sequence"/>
</dbReference>
<protein>
    <recommendedName>
        <fullName evidence="5">X-X-X-Leu-X-X-Gly heptad repeats</fullName>
    </recommendedName>
</protein>
<dbReference type="EMBL" id="JBBMFS010000008">
    <property type="protein sequence ID" value="MEQ2555423.1"/>
    <property type="molecule type" value="Genomic_DNA"/>
</dbReference>
<feature type="signal peptide" evidence="2">
    <location>
        <begin position="1"/>
        <end position="24"/>
    </location>
</feature>
<proteinExistence type="predicted"/>
<feature type="coiled-coil region" evidence="1">
    <location>
        <begin position="291"/>
        <end position="318"/>
    </location>
</feature>
<comment type="caution">
    <text evidence="3">The sequence shown here is derived from an EMBL/GenBank/DDBJ whole genome shotgun (WGS) entry which is preliminary data.</text>
</comment>
<gene>
    <name evidence="3" type="ORF">WMO37_10445</name>
</gene>
<evidence type="ECO:0000313" key="4">
    <source>
        <dbReference type="Proteomes" id="UP001546774"/>
    </source>
</evidence>
<keyword evidence="1" id="KW-0175">Coiled coil</keyword>
<sequence>MIKKKLFKYGSVFMCAALMACSFAACGTNTSSAVQNEVAANEQDTDTETMIADVLTSQLSSAPKVATEAKTDSKEETVFVFTKADGQQDHVIVNEKLKNVTGKSSITDVSSLSNITNLTGDETSTTNGNSLTWAADGNSITYQGTTTQTAPVSMKVTYYLDGKEISASDLAGKSGKVTMRFDYTNNAKKTITVNGKTKTVYVPFTMVTGMLLPSDNFSNIEVTNGKITEVNDSNVVFGITMPGLKDSLDMKFDNEKLDLDVPEYFEVTADVTDFELDMMMSMATSNFLSDIDTDDLSIDNLKDKVNELQDAADQLTDGTNQLADATPQLVDGSKALADGTQQLNDQVPTLTDGVSQLDNGAGQLSDGLSTVVSSMPALTSGISQLYDGSGKLFDGAKTLNDGVNQLKAGTSQLADETNGLPALQAGISQYTEGVASAADGSDALASGSAQVADGLAQLQAQLSGENGLMDGMVKLADGSAQVSNGLAQLSDGLTASISEYESNKTKLKTSAQALEAAGTQLNGTLSALGNDNLLIQPATDMYSESGLTTAAQTALANKYMDAYSFVTANASNPVVTALNAGIAANAQLQAAGITDLASIYKNEMVILVNTAANESAGKVENTVNSSVAQLAAGAAQVNAGLQSAVAKKDTLETALGQLVAGSSSVSSGSAQLNSGLSQLKSNNDTLNGGIANAVSGAKQLDAGTSQLTAASGVPALVSGTSDLKNGIGQLSESSPALVTGINALDDGAKQLKIGTAQLLQGAGALASGVTQLNDGAHELSDGAEQLNDGVVELNNGMIQFNEEGISQITSLVGSDADDAIDTIKKVINLGKDYQSFAGKADDMDGSVTFIYKTEGVTK</sequence>
<evidence type="ECO:0000256" key="2">
    <source>
        <dbReference type="SAM" id="SignalP"/>
    </source>
</evidence>
<accession>A0ABV1H6W2</accession>
<evidence type="ECO:0000313" key="3">
    <source>
        <dbReference type="EMBL" id="MEQ2555423.1"/>
    </source>
</evidence>
<dbReference type="Gene3D" id="1.10.287.950">
    <property type="entry name" value="Methyl-accepting chemotaxis protein"/>
    <property type="match status" value="2"/>
</dbReference>
<evidence type="ECO:0000256" key="1">
    <source>
        <dbReference type="SAM" id="Coils"/>
    </source>
</evidence>
<dbReference type="InterPro" id="IPR023908">
    <property type="entry name" value="xxxLxxG_rpt"/>
</dbReference>
<keyword evidence="4" id="KW-1185">Reference proteome</keyword>
<name>A0ABV1H6W2_9FIRM</name>
<dbReference type="PROSITE" id="PS51257">
    <property type="entry name" value="PROKAR_LIPOPROTEIN"/>
    <property type="match status" value="1"/>
</dbReference>
<reference evidence="3" key="1">
    <citation type="submission" date="2024-03" db="EMBL/GenBank/DDBJ databases">
        <title>Human intestinal bacterial collection.</title>
        <authorList>
            <person name="Pauvert C."/>
            <person name="Hitch T.C.A."/>
            <person name="Clavel T."/>
        </authorList>
    </citation>
    <scope>NUCLEOTIDE SEQUENCE [LARGE SCALE GENOMIC DNA]</scope>
    <source>
        <strain evidence="3">CLA-AA-H89B</strain>
    </source>
</reference>
<dbReference type="NCBIfam" id="TIGR03057">
    <property type="entry name" value="xxxLxxG_by_4"/>
    <property type="match status" value="8"/>
</dbReference>
<evidence type="ECO:0008006" key="5">
    <source>
        <dbReference type="Google" id="ProtNLM"/>
    </source>
</evidence>
<organism evidence="3 4">
    <name type="scientific">Lachnospira intestinalis</name>
    <dbReference type="NCBI Taxonomy" id="3133158"/>
    <lineage>
        <taxon>Bacteria</taxon>
        <taxon>Bacillati</taxon>
        <taxon>Bacillota</taxon>
        <taxon>Clostridia</taxon>
        <taxon>Lachnospirales</taxon>
        <taxon>Lachnospiraceae</taxon>
        <taxon>Lachnospira</taxon>
    </lineage>
</organism>
<feature type="chain" id="PRO_5046514030" description="X-X-X-Leu-X-X-Gly heptad repeats" evidence="2">
    <location>
        <begin position="25"/>
        <end position="858"/>
    </location>
</feature>
<keyword evidence="2" id="KW-0732">Signal</keyword>